<evidence type="ECO:0000313" key="3">
    <source>
        <dbReference type="Proteomes" id="UP000551758"/>
    </source>
</evidence>
<evidence type="ECO:0000256" key="1">
    <source>
        <dbReference type="SAM" id="Coils"/>
    </source>
</evidence>
<dbReference type="GO" id="GO:0005634">
    <property type="term" value="C:nucleus"/>
    <property type="evidence" value="ECO:0007669"/>
    <property type="project" value="TreeGrafter"/>
</dbReference>
<dbReference type="PANTHER" id="PTHR18937:SF170">
    <property type="entry name" value="STRUCTURAL MAINTENANCE OF CHROMOSOMES PROTEIN 1A"/>
    <property type="match status" value="1"/>
</dbReference>
<evidence type="ECO:0000313" key="2">
    <source>
        <dbReference type="EMBL" id="KAF5912299.1"/>
    </source>
</evidence>
<dbReference type="AlphaFoldDB" id="A0A7J7E999"/>
<dbReference type="GO" id="GO:0030893">
    <property type="term" value="C:meiotic cohesin complex"/>
    <property type="evidence" value="ECO:0007669"/>
    <property type="project" value="TreeGrafter"/>
</dbReference>
<keyword evidence="1" id="KW-0175">Coiled coil</keyword>
<dbReference type="Proteomes" id="UP000551758">
    <property type="component" value="Unassembled WGS sequence"/>
</dbReference>
<dbReference type="PANTHER" id="PTHR18937">
    <property type="entry name" value="STRUCTURAL MAINTENANCE OF CHROMOSOMES SMC FAMILY MEMBER"/>
    <property type="match status" value="1"/>
</dbReference>
<dbReference type="EMBL" id="JACDTQ010003845">
    <property type="protein sequence ID" value="KAF5912299.1"/>
    <property type="molecule type" value="Genomic_DNA"/>
</dbReference>
<proteinExistence type="predicted"/>
<protein>
    <recommendedName>
        <fullName evidence="4">Structural maintenance of chromosomes protein 1A</fullName>
    </recommendedName>
</protein>
<name>A0A7J7E999_DICBM</name>
<organism evidence="2 3">
    <name type="scientific">Diceros bicornis minor</name>
    <name type="common">South-central black rhinoceros</name>
    <dbReference type="NCBI Taxonomy" id="77932"/>
    <lineage>
        <taxon>Eukaryota</taxon>
        <taxon>Metazoa</taxon>
        <taxon>Chordata</taxon>
        <taxon>Craniata</taxon>
        <taxon>Vertebrata</taxon>
        <taxon>Euteleostomi</taxon>
        <taxon>Mammalia</taxon>
        <taxon>Eutheria</taxon>
        <taxon>Laurasiatheria</taxon>
        <taxon>Perissodactyla</taxon>
        <taxon>Rhinocerotidae</taxon>
        <taxon>Diceros</taxon>
    </lineage>
</organism>
<dbReference type="GO" id="GO:0003677">
    <property type="term" value="F:DNA binding"/>
    <property type="evidence" value="ECO:0007669"/>
    <property type="project" value="TreeGrafter"/>
</dbReference>
<dbReference type="Gene3D" id="3.40.50.300">
    <property type="entry name" value="P-loop containing nucleotide triphosphate hydrolases"/>
    <property type="match status" value="1"/>
</dbReference>
<gene>
    <name evidence="2" type="ORF">HPG69_008930</name>
</gene>
<dbReference type="GO" id="GO:0007062">
    <property type="term" value="P:sister chromatid cohesion"/>
    <property type="evidence" value="ECO:0007669"/>
    <property type="project" value="TreeGrafter"/>
</dbReference>
<evidence type="ECO:0008006" key="4">
    <source>
        <dbReference type="Google" id="ProtNLM"/>
    </source>
</evidence>
<dbReference type="InterPro" id="IPR027417">
    <property type="entry name" value="P-loop_NTPase"/>
</dbReference>
<feature type="coiled-coil region" evidence="1">
    <location>
        <begin position="4"/>
        <end position="66"/>
    </location>
</feature>
<keyword evidence="3" id="KW-1185">Reference proteome</keyword>
<dbReference type="SUPFAM" id="SSF52540">
    <property type="entry name" value="P-loop containing nucleoside triphosphate hydrolases"/>
    <property type="match status" value="1"/>
</dbReference>
<feature type="coiled-coil region" evidence="1">
    <location>
        <begin position="96"/>
        <end position="169"/>
    </location>
</feature>
<reference evidence="2 3" key="1">
    <citation type="journal article" date="2020" name="Mol. Biol. Evol.">
        <title>Interspecific Gene Flow and the Evolution of Specialization in Black and White Rhinoceros.</title>
        <authorList>
            <person name="Moodley Y."/>
            <person name="Westbury M.V."/>
            <person name="Russo I.M."/>
            <person name="Gopalakrishnan S."/>
            <person name="Rakotoarivelo A."/>
            <person name="Olsen R.A."/>
            <person name="Prost S."/>
            <person name="Tunstall T."/>
            <person name="Ryder O.A."/>
            <person name="Dalen L."/>
            <person name="Bruford M.W."/>
        </authorList>
    </citation>
    <scope>NUCLEOTIDE SEQUENCE [LARGE SCALE GENOMIC DNA]</scope>
    <source>
        <strain evidence="2">SBR-YM</strain>
        <tissue evidence="2">Skin</tissue>
    </source>
</reference>
<sequence>MKIIDETMAQLQDLKNQHLAKKSEVNDKNHEMEEIRKKLGGANKEMTHLQKEVTAIETKLEQKRSNRHNLLQACKMQDIKLPLSKGTMDDISQEEDAQAEEEIKQEMNTLQQKLNEQQSVLQRIAAPNMKAMEKLESVRDKFQETSDEFEAARKRAKKAKQAFEQIKKEHFDRFNACFESVATNIDEIYKALSCNSSAQAFLGPENPEEPHLDGINYNCVAPGKRFQPMDNFYKPAPFFVLDEIDAALDNTNIGKQGDCVISKALTFNLTKYPDANPNPNEQ</sequence>
<comment type="caution">
    <text evidence="2">The sequence shown here is derived from an EMBL/GenBank/DDBJ whole genome shotgun (WGS) entry which is preliminary data.</text>
</comment>
<accession>A0A7J7E999</accession>